<dbReference type="GO" id="GO:0071970">
    <property type="term" value="P:fungal-type cell wall (1-&gt;3)-beta-D-glucan biosynthetic process"/>
    <property type="evidence" value="ECO:0007669"/>
    <property type="project" value="TreeGrafter"/>
</dbReference>
<feature type="compositionally biased region" description="Polar residues" evidence="6">
    <location>
        <begin position="411"/>
        <end position="427"/>
    </location>
</feature>
<dbReference type="PANTHER" id="PTHR31468">
    <property type="entry name" value="1,3-BETA-GLUCANOSYLTRANSFERASE GAS1"/>
    <property type="match status" value="1"/>
</dbReference>
<dbReference type="GO" id="GO:0042124">
    <property type="term" value="F:1,3-beta-glucanosyltransferase activity"/>
    <property type="evidence" value="ECO:0007669"/>
    <property type="project" value="TreeGrafter"/>
</dbReference>
<evidence type="ECO:0000256" key="6">
    <source>
        <dbReference type="SAM" id="MobiDB-lite"/>
    </source>
</evidence>
<gene>
    <name evidence="8" type="ORF">B0J11DRAFT_596166</name>
</gene>
<feature type="region of interest" description="Disordered" evidence="6">
    <location>
        <begin position="463"/>
        <end position="482"/>
    </location>
</feature>
<dbReference type="CDD" id="cd12841">
    <property type="entry name" value="TM_EphA1"/>
    <property type="match status" value="1"/>
</dbReference>
<keyword evidence="5 7" id="KW-0472">Membrane</keyword>
<evidence type="ECO:0000256" key="3">
    <source>
        <dbReference type="ARBA" id="ARBA00022729"/>
    </source>
</evidence>
<comment type="caution">
    <text evidence="8">The sequence shown here is derived from an EMBL/GenBank/DDBJ whole genome shotgun (WGS) entry which is preliminary data.</text>
</comment>
<dbReference type="EMBL" id="JAGMWT010000002">
    <property type="protein sequence ID" value="KAH7135179.1"/>
    <property type="molecule type" value="Genomic_DNA"/>
</dbReference>
<keyword evidence="5" id="KW-0336">GPI-anchor</keyword>
<reference evidence="8" key="1">
    <citation type="journal article" date="2021" name="Nat. Commun.">
        <title>Genetic determinants of endophytism in the Arabidopsis root mycobiome.</title>
        <authorList>
            <person name="Mesny F."/>
            <person name="Miyauchi S."/>
            <person name="Thiergart T."/>
            <person name="Pickel B."/>
            <person name="Atanasova L."/>
            <person name="Karlsson M."/>
            <person name="Huettel B."/>
            <person name="Barry K.W."/>
            <person name="Haridas S."/>
            <person name="Chen C."/>
            <person name="Bauer D."/>
            <person name="Andreopoulos W."/>
            <person name="Pangilinan J."/>
            <person name="LaButti K."/>
            <person name="Riley R."/>
            <person name="Lipzen A."/>
            <person name="Clum A."/>
            <person name="Drula E."/>
            <person name="Henrissat B."/>
            <person name="Kohler A."/>
            <person name="Grigoriev I.V."/>
            <person name="Martin F.M."/>
            <person name="Hacquard S."/>
        </authorList>
    </citation>
    <scope>NUCLEOTIDE SEQUENCE</scope>
    <source>
        <strain evidence="8">MPI-CAGE-CH-0243</strain>
    </source>
</reference>
<keyword evidence="9" id="KW-1185">Reference proteome</keyword>
<sequence>MALKSFFRFVACFCGLYFSATSFVSAIPIVTIKGSKFFTTDGEQFYIKGITYQASTFDGNALTKSAQCEIDAQLIKELGANVIRVYSVDPTLNHDACMSSFEKRGIYLLLDMPTPFASISRNEPKWTTELRNLYAQVIDGFSKYDNLLGFFAGNEVVNDESNTGAAAYVRAVIADMKAYQNLQGHRKVPIGYSAANNANLRKLQQDYFNCGNEKSAADFFSSNVYSWCGTSDFVKSGYETLYREADGYSMPIFLSETGCLSNSSTLNSPFRDFADQRVLLGRDMNDRYSGNIMYEWSLGDNGYGIVSYSQASATGTPRKLGDYSRLKDMWATLTPAGVKSSHYDPTLTRRACPTSAKSWLVDPRATLPTVGLDGFATPTAPRYTSTQIRSTASESATSNTGGGQNEPAGVNSRSSETPAASSTDSKSGLSSAVIAGIVLGVLIGIGLILGVVLLFIHRRKRGKQESLAPGDDLHDPFSDKMPVAASDIPSGCYAELPNPTMQTNELAGQERSAELPVRSTTGGESISLASQAPEQSPDAQIPVPVEDSPYVQAQRKTEMQWLEEEENKLRQRRELLMKQTGRA</sequence>
<keyword evidence="5" id="KW-0449">Lipoprotein</keyword>
<dbReference type="EC" id="2.4.1.-" evidence="5"/>
<feature type="compositionally biased region" description="Polar residues" evidence="6">
    <location>
        <begin position="382"/>
        <end position="399"/>
    </location>
</feature>
<evidence type="ECO:0000256" key="2">
    <source>
        <dbReference type="ARBA" id="ARBA00007528"/>
    </source>
</evidence>
<evidence type="ECO:0000256" key="1">
    <source>
        <dbReference type="ARBA" id="ARBA00004609"/>
    </source>
</evidence>
<dbReference type="Proteomes" id="UP000700596">
    <property type="component" value="Unassembled WGS sequence"/>
</dbReference>
<dbReference type="AlphaFoldDB" id="A0A9P9EDJ9"/>
<evidence type="ECO:0000256" key="5">
    <source>
        <dbReference type="RuleBase" id="RU361209"/>
    </source>
</evidence>
<dbReference type="Pfam" id="PF03198">
    <property type="entry name" value="Glyco_hydro_72"/>
    <property type="match status" value="1"/>
</dbReference>
<proteinExistence type="inferred from homology"/>
<protein>
    <recommendedName>
        <fullName evidence="5">1,3-beta-glucanosyltransferase</fullName>
        <ecNumber evidence="5">2.4.1.-</ecNumber>
    </recommendedName>
</protein>
<comment type="subcellular location">
    <subcellularLocation>
        <location evidence="1 5">Cell membrane</location>
        <topology evidence="1 5">Lipid-anchor</topology>
        <topology evidence="1 5">GPI-anchor</topology>
    </subcellularLocation>
</comment>
<evidence type="ECO:0000313" key="8">
    <source>
        <dbReference type="EMBL" id="KAH7135179.1"/>
    </source>
</evidence>
<evidence type="ECO:0000256" key="4">
    <source>
        <dbReference type="ARBA" id="ARBA00023180"/>
    </source>
</evidence>
<keyword evidence="7" id="KW-1133">Transmembrane helix</keyword>
<dbReference type="GO" id="GO:0098552">
    <property type="term" value="C:side of membrane"/>
    <property type="evidence" value="ECO:0007669"/>
    <property type="project" value="UniProtKB-KW"/>
</dbReference>
<feature type="transmembrane region" description="Helical" evidence="7">
    <location>
        <begin position="432"/>
        <end position="456"/>
    </location>
</feature>
<dbReference type="OrthoDB" id="421038at2759"/>
<dbReference type="PANTHER" id="PTHR31468:SF8">
    <property type="entry name" value="1,3-BETA-GLUCANOSYLTRANSFERASE GAS2"/>
    <property type="match status" value="1"/>
</dbReference>
<keyword evidence="5" id="KW-0808">Transferase</keyword>
<dbReference type="GO" id="GO:0031505">
    <property type="term" value="P:fungal-type cell wall organization"/>
    <property type="evidence" value="ECO:0007669"/>
    <property type="project" value="TreeGrafter"/>
</dbReference>
<feature type="region of interest" description="Disordered" evidence="6">
    <location>
        <begin position="376"/>
        <end position="427"/>
    </location>
</feature>
<keyword evidence="4" id="KW-0325">Glycoprotein</keyword>
<accession>A0A9P9EDJ9</accession>
<dbReference type="InterPro" id="IPR017853">
    <property type="entry name" value="GH"/>
</dbReference>
<keyword evidence="7" id="KW-0812">Transmembrane</keyword>
<keyword evidence="3" id="KW-0732">Signal</keyword>
<dbReference type="Pfam" id="PF05808">
    <property type="entry name" value="Podoplanin"/>
    <property type="match status" value="1"/>
</dbReference>
<dbReference type="InterPro" id="IPR004886">
    <property type="entry name" value="Glucanosyltransferase"/>
</dbReference>
<dbReference type="Gene3D" id="3.20.20.80">
    <property type="entry name" value="Glycosidases"/>
    <property type="match status" value="1"/>
</dbReference>
<dbReference type="SUPFAM" id="SSF51445">
    <property type="entry name" value="(Trans)glycosidases"/>
    <property type="match status" value="1"/>
</dbReference>
<name>A0A9P9EDJ9_9PLEO</name>
<organism evidence="8 9">
    <name type="scientific">Dendryphion nanum</name>
    <dbReference type="NCBI Taxonomy" id="256645"/>
    <lineage>
        <taxon>Eukaryota</taxon>
        <taxon>Fungi</taxon>
        <taxon>Dikarya</taxon>
        <taxon>Ascomycota</taxon>
        <taxon>Pezizomycotina</taxon>
        <taxon>Dothideomycetes</taxon>
        <taxon>Pleosporomycetidae</taxon>
        <taxon>Pleosporales</taxon>
        <taxon>Torulaceae</taxon>
        <taxon>Dendryphion</taxon>
    </lineage>
</organism>
<comment type="similarity">
    <text evidence="2 5">Belongs to the glycosyl hydrolase 72 family.</text>
</comment>
<comment type="function">
    <text evidence="5">Splits internally a 1,3-beta-glucan molecule and transfers the newly generated reducing end (the donor) to the non-reducing end of another 1,3-beta-glucan molecule (the acceptor) forming a 1,3-beta linkage, resulting in the elongation of 1,3-beta-glucan chains in the cell wall.</text>
</comment>
<evidence type="ECO:0000313" key="9">
    <source>
        <dbReference type="Proteomes" id="UP000700596"/>
    </source>
</evidence>
<feature type="region of interest" description="Disordered" evidence="6">
    <location>
        <begin position="504"/>
        <end position="544"/>
    </location>
</feature>
<dbReference type="GO" id="GO:0005886">
    <property type="term" value="C:plasma membrane"/>
    <property type="evidence" value="ECO:0007669"/>
    <property type="project" value="UniProtKB-SubCell"/>
</dbReference>
<feature type="compositionally biased region" description="Polar residues" evidence="6">
    <location>
        <begin position="518"/>
        <end position="538"/>
    </location>
</feature>
<evidence type="ECO:0000256" key="7">
    <source>
        <dbReference type="SAM" id="Phobius"/>
    </source>
</evidence>